<evidence type="ECO:0000313" key="10">
    <source>
        <dbReference type="Proteomes" id="UP000053593"/>
    </source>
</evidence>
<dbReference type="PANTHER" id="PTHR12297">
    <property type="entry name" value="HYPOXIA-INDUCBILE GENE 1 HIG1 -RELATED"/>
    <property type="match status" value="1"/>
</dbReference>
<dbReference type="PANTHER" id="PTHR12297:SF3">
    <property type="entry name" value="HIG1 DOMAIN FAMILY MEMBER 1A"/>
    <property type="match status" value="1"/>
</dbReference>
<keyword evidence="2 7" id="KW-0812">Transmembrane</keyword>
<feature type="compositionally biased region" description="Pro residues" evidence="6">
    <location>
        <begin position="193"/>
        <end position="207"/>
    </location>
</feature>
<dbReference type="InterPro" id="IPR007667">
    <property type="entry name" value="Hypoxia_induced_domain"/>
</dbReference>
<dbReference type="Gene3D" id="6.10.140.1320">
    <property type="match status" value="1"/>
</dbReference>
<dbReference type="GO" id="GO:0097250">
    <property type="term" value="P:mitochondrial respirasome assembly"/>
    <property type="evidence" value="ECO:0007669"/>
    <property type="project" value="TreeGrafter"/>
</dbReference>
<dbReference type="AlphaFoldDB" id="A0A0D0CZP2"/>
<proteinExistence type="predicted"/>
<protein>
    <recommendedName>
        <fullName evidence="8">HIG1 domain-containing protein</fullName>
    </recommendedName>
</protein>
<evidence type="ECO:0000313" key="9">
    <source>
        <dbReference type="EMBL" id="KIK62058.1"/>
    </source>
</evidence>
<feature type="compositionally biased region" description="Basic and acidic residues" evidence="6">
    <location>
        <begin position="116"/>
        <end position="145"/>
    </location>
</feature>
<dbReference type="Pfam" id="PF04588">
    <property type="entry name" value="HIG_1_N"/>
    <property type="match status" value="1"/>
</dbReference>
<feature type="compositionally biased region" description="Low complexity" evidence="6">
    <location>
        <begin position="147"/>
        <end position="176"/>
    </location>
</feature>
<evidence type="ECO:0000256" key="4">
    <source>
        <dbReference type="ARBA" id="ARBA00023128"/>
    </source>
</evidence>
<dbReference type="GO" id="GO:0031966">
    <property type="term" value="C:mitochondrial membrane"/>
    <property type="evidence" value="ECO:0007669"/>
    <property type="project" value="UniProtKB-SubCell"/>
</dbReference>
<keyword evidence="10" id="KW-1185">Reference proteome</keyword>
<gene>
    <name evidence="9" type="ORF">GYMLUDRAFT_73029</name>
</gene>
<evidence type="ECO:0000256" key="7">
    <source>
        <dbReference type="SAM" id="Phobius"/>
    </source>
</evidence>
<evidence type="ECO:0000256" key="2">
    <source>
        <dbReference type="ARBA" id="ARBA00022692"/>
    </source>
</evidence>
<dbReference type="OrthoDB" id="6604018at2759"/>
<dbReference type="Proteomes" id="UP000053593">
    <property type="component" value="Unassembled WGS sequence"/>
</dbReference>
<keyword evidence="3 7" id="KW-1133">Transmembrane helix</keyword>
<name>A0A0D0CZP2_9AGAR</name>
<evidence type="ECO:0000256" key="1">
    <source>
        <dbReference type="ARBA" id="ARBA00004325"/>
    </source>
</evidence>
<evidence type="ECO:0000256" key="5">
    <source>
        <dbReference type="ARBA" id="ARBA00023136"/>
    </source>
</evidence>
<organism evidence="9 10">
    <name type="scientific">Collybiopsis luxurians FD-317 M1</name>
    <dbReference type="NCBI Taxonomy" id="944289"/>
    <lineage>
        <taxon>Eukaryota</taxon>
        <taxon>Fungi</taxon>
        <taxon>Dikarya</taxon>
        <taxon>Basidiomycota</taxon>
        <taxon>Agaricomycotina</taxon>
        <taxon>Agaricomycetes</taxon>
        <taxon>Agaricomycetidae</taxon>
        <taxon>Agaricales</taxon>
        <taxon>Marasmiineae</taxon>
        <taxon>Omphalotaceae</taxon>
        <taxon>Collybiopsis</taxon>
        <taxon>Collybiopsis luxurians</taxon>
    </lineage>
</organism>
<feature type="region of interest" description="Disordered" evidence="6">
    <location>
        <begin position="1"/>
        <end position="24"/>
    </location>
</feature>
<dbReference type="HOGENOM" id="CLU_1235149_0_0_1"/>
<feature type="region of interest" description="Disordered" evidence="6">
    <location>
        <begin position="116"/>
        <end position="224"/>
    </location>
</feature>
<dbReference type="InterPro" id="IPR050355">
    <property type="entry name" value="RCF1"/>
</dbReference>
<dbReference type="PROSITE" id="PS51503">
    <property type="entry name" value="HIG1"/>
    <property type="match status" value="1"/>
</dbReference>
<evidence type="ECO:0000259" key="8">
    <source>
        <dbReference type="PROSITE" id="PS51503"/>
    </source>
</evidence>
<sequence length="224" mass="24925">MSSSETPPAPTAKEPPLHIPIDPNSRRWTESYKDKLIRKTTENPFVPIGTLITTTALIMSAIRLRQGNSQKFQIWLRYRVAFQALTIFAILGGIYKYGQANLEENQRVLEKINMQRAEKERERERGELERRIQEAGREQEEERGRLVVKGRVGGASVPESPSSSPSPSGGVMSMVSWPKWGKGVEKPVSETSPAPPPTSPQSPPSPPSTSGSSWWNPFSWGKSS</sequence>
<evidence type="ECO:0000256" key="6">
    <source>
        <dbReference type="SAM" id="MobiDB-lite"/>
    </source>
</evidence>
<feature type="transmembrane region" description="Helical" evidence="7">
    <location>
        <begin position="76"/>
        <end position="95"/>
    </location>
</feature>
<reference evidence="9 10" key="1">
    <citation type="submission" date="2014-04" db="EMBL/GenBank/DDBJ databases">
        <title>Evolutionary Origins and Diversification of the Mycorrhizal Mutualists.</title>
        <authorList>
            <consortium name="DOE Joint Genome Institute"/>
            <consortium name="Mycorrhizal Genomics Consortium"/>
            <person name="Kohler A."/>
            <person name="Kuo A."/>
            <person name="Nagy L.G."/>
            <person name="Floudas D."/>
            <person name="Copeland A."/>
            <person name="Barry K.W."/>
            <person name="Cichocki N."/>
            <person name="Veneault-Fourrey C."/>
            <person name="LaButti K."/>
            <person name="Lindquist E.A."/>
            <person name="Lipzen A."/>
            <person name="Lundell T."/>
            <person name="Morin E."/>
            <person name="Murat C."/>
            <person name="Riley R."/>
            <person name="Ohm R."/>
            <person name="Sun H."/>
            <person name="Tunlid A."/>
            <person name="Henrissat B."/>
            <person name="Grigoriev I.V."/>
            <person name="Hibbett D.S."/>
            <person name="Martin F."/>
        </authorList>
    </citation>
    <scope>NUCLEOTIDE SEQUENCE [LARGE SCALE GENOMIC DNA]</scope>
    <source>
        <strain evidence="9 10">FD-317 M1</strain>
    </source>
</reference>
<accession>A0A0D0CZP2</accession>
<evidence type="ECO:0000256" key="3">
    <source>
        <dbReference type="ARBA" id="ARBA00022989"/>
    </source>
</evidence>
<feature type="transmembrane region" description="Helical" evidence="7">
    <location>
        <begin position="45"/>
        <end position="64"/>
    </location>
</feature>
<feature type="domain" description="HIG1" evidence="8">
    <location>
        <begin position="13"/>
        <end position="108"/>
    </location>
</feature>
<keyword evidence="5 7" id="KW-0472">Membrane</keyword>
<dbReference type="EMBL" id="KN834769">
    <property type="protein sequence ID" value="KIK62058.1"/>
    <property type="molecule type" value="Genomic_DNA"/>
</dbReference>
<keyword evidence="4" id="KW-0496">Mitochondrion</keyword>
<comment type="subcellular location">
    <subcellularLocation>
        <location evidence="1">Mitochondrion membrane</location>
    </subcellularLocation>
</comment>